<evidence type="ECO:0000256" key="1">
    <source>
        <dbReference type="SAM" id="MobiDB-lite"/>
    </source>
</evidence>
<dbReference type="EMBL" id="JABMIG020000013">
    <property type="protein sequence ID" value="KAL3803504.1"/>
    <property type="molecule type" value="Genomic_DNA"/>
</dbReference>
<keyword evidence="2" id="KW-0732">Signal</keyword>
<feature type="chain" id="PRO_5044857696" description="Phospholipase B-like" evidence="2">
    <location>
        <begin position="19"/>
        <end position="416"/>
    </location>
</feature>
<organism evidence="3 4">
    <name type="scientific">Cyclotella cryptica</name>
    <dbReference type="NCBI Taxonomy" id="29204"/>
    <lineage>
        <taxon>Eukaryota</taxon>
        <taxon>Sar</taxon>
        <taxon>Stramenopiles</taxon>
        <taxon>Ochrophyta</taxon>
        <taxon>Bacillariophyta</taxon>
        <taxon>Coscinodiscophyceae</taxon>
        <taxon>Thalassiosirophycidae</taxon>
        <taxon>Stephanodiscales</taxon>
        <taxon>Stephanodiscaceae</taxon>
        <taxon>Cyclotella</taxon>
    </lineage>
</organism>
<feature type="region of interest" description="Disordered" evidence="1">
    <location>
        <begin position="374"/>
        <end position="393"/>
    </location>
</feature>
<evidence type="ECO:0008006" key="5">
    <source>
        <dbReference type="Google" id="ProtNLM"/>
    </source>
</evidence>
<evidence type="ECO:0000313" key="3">
    <source>
        <dbReference type="EMBL" id="KAL3803504.1"/>
    </source>
</evidence>
<evidence type="ECO:0000313" key="4">
    <source>
        <dbReference type="Proteomes" id="UP001516023"/>
    </source>
</evidence>
<reference evidence="3 4" key="1">
    <citation type="journal article" date="2020" name="G3 (Bethesda)">
        <title>Improved Reference Genome for Cyclotella cryptica CCMP332, a Model for Cell Wall Morphogenesis, Salinity Adaptation, and Lipid Production in Diatoms (Bacillariophyta).</title>
        <authorList>
            <person name="Roberts W.R."/>
            <person name="Downey K.M."/>
            <person name="Ruck E.C."/>
            <person name="Traller J.C."/>
            <person name="Alverson A.J."/>
        </authorList>
    </citation>
    <scope>NUCLEOTIDE SEQUENCE [LARGE SCALE GENOMIC DNA]</scope>
    <source>
        <strain evidence="3 4">CCMP332</strain>
    </source>
</reference>
<accession>A0ABD3QUF0</accession>
<dbReference type="Proteomes" id="UP001516023">
    <property type="component" value="Unassembled WGS sequence"/>
</dbReference>
<feature type="signal peptide" evidence="2">
    <location>
        <begin position="1"/>
        <end position="18"/>
    </location>
</feature>
<dbReference type="AlphaFoldDB" id="A0ABD3QUF0"/>
<gene>
    <name evidence="3" type="ORF">HJC23_014052</name>
</gene>
<keyword evidence="4" id="KW-1185">Reference proteome</keyword>
<proteinExistence type="predicted"/>
<protein>
    <recommendedName>
        <fullName evidence="5">Phospholipase B-like</fullName>
    </recommendedName>
</protein>
<name>A0ABD3QUF0_9STRA</name>
<evidence type="ECO:0000256" key="2">
    <source>
        <dbReference type="SAM" id="SignalP"/>
    </source>
</evidence>
<sequence>MKRSSAFLSIALGALTQAEVPSNEHLATYGLTLSQFEMIKASESPYDFGGIDDTDQQQLWLDAAVFSYQLATQHATDHVASSLSYLPYVVCNNSTGLSGVQRIKQIHDIFNNTSGVSDSDFYELDRAVVNVANTTCGLMRLYNDTVAVVFGENPGVEEWLSVQPLHQSMKMNNMTVEIFQDRFDSFESGDYDLSPDKPSDWFIYVNLLGAESILCPGVQDFGGEDVPDEEIVDSIRDFIIKDGGSHVREASFFYERVKGNSTGDVYTDRMTMWAGYISDIDTLTKGNGTNYCRDTIIGENFAFDLDTMSLGVHAEINSKELSEIGASAGLVQDDLENCMMYLVMGLALNPMICWVEPKSYVQALCPDGTADLTKCPEPEPAPETPDSSSHKNGRHVGGIISVFSMALSLGSYFLSS</sequence>
<comment type="caution">
    <text evidence="3">The sequence shown here is derived from an EMBL/GenBank/DDBJ whole genome shotgun (WGS) entry which is preliminary data.</text>
</comment>